<dbReference type="InterPro" id="IPR007438">
    <property type="entry name" value="DUF488"/>
</dbReference>
<evidence type="ECO:0008006" key="3">
    <source>
        <dbReference type="Google" id="ProtNLM"/>
    </source>
</evidence>
<evidence type="ECO:0000313" key="1">
    <source>
        <dbReference type="EMBL" id="SHN50570.1"/>
    </source>
</evidence>
<dbReference type="Proteomes" id="UP000184010">
    <property type="component" value="Unassembled WGS sequence"/>
</dbReference>
<keyword evidence="2" id="KW-1185">Reference proteome</keyword>
<accession>A0A1M7RWF6</accession>
<sequence>MRYQQYLNQETIHKRRRCEKISEISNQPTYKRQRFLLAFLRQLNDGVTATDLQKLVFLHTMTEGSDFYEFVPYKFGSYSFQLKEDLDILQRDGFATLEYMQDSTRIKAFGDFPRGASFRIAPERGNALIRRAYREYPYYAINSEITKKLFHGEELERFNNSKQAYTKTGQVLFTIGYEGKSIEAFINTLIQNDIRLLCDVRKNPLSRKFGFSKKKLEHITQTVGIRYVHIPDLGIDSDKRSSLETAEEFQSLFEDYAKTLPRRNEFLEGIYTLLRTNTRIALMCFEREPEMCHRHVIRDYIAKTYQVRSQDL</sequence>
<dbReference type="Pfam" id="PF04343">
    <property type="entry name" value="DUF488"/>
    <property type="match status" value="1"/>
</dbReference>
<gene>
    <name evidence="1" type="ORF">SAMN02745215_00200</name>
</gene>
<evidence type="ECO:0000313" key="2">
    <source>
        <dbReference type="Proteomes" id="UP000184010"/>
    </source>
</evidence>
<name>A0A1M7RWF6_9FIRM</name>
<dbReference type="PANTHER" id="PTHR39337">
    <property type="entry name" value="BLR5642 PROTEIN"/>
    <property type="match status" value="1"/>
</dbReference>
<dbReference type="AlphaFoldDB" id="A0A1M7RWF6"/>
<dbReference type="EMBL" id="FRDN01000003">
    <property type="protein sequence ID" value="SHN50570.1"/>
    <property type="molecule type" value="Genomic_DNA"/>
</dbReference>
<organism evidence="1 2">
    <name type="scientific">Desulfitobacterium chlororespirans DSM 11544</name>
    <dbReference type="NCBI Taxonomy" id="1121395"/>
    <lineage>
        <taxon>Bacteria</taxon>
        <taxon>Bacillati</taxon>
        <taxon>Bacillota</taxon>
        <taxon>Clostridia</taxon>
        <taxon>Eubacteriales</taxon>
        <taxon>Desulfitobacteriaceae</taxon>
        <taxon>Desulfitobacterium</taxon>
    </lineage>
</organism>
<dbReference type="PANTHER" id="PTHR39337:SF1">
    <property type="entry name" value="BLR5642 PROTEIN"/>
    <property type="match status" value="1"/>
</dbReference>
<proteinExistence type="predicted"/>
<reference evidence="2" key="1">
    <citation type="submission" date="2016-12" db="EMBL/GenBank/DDBJ databases">
        <authorList>
            <person name="Varghese N."/>
            <person name="Submissions S."/>
        </authorList>
    </citation>
    <scope>NUCLEOTIDE SEQUENCE [LARGE SCALE GENOMIC DNA]</scope>
    <source>
        <strain evidence="2">DSM 11544</strain>
    </source>
</reference>
<dbReference type="STRING" id="1121395.SAMN02745215_00200"/>
<protein>
    <recommendedName>
        <fullName evidence="3">DUF488 domain-containing protein</fullName>
    </recommendedName>
</protein>